<feature type="transmembrane region" description="Helical" evidence="2">
    <location>
        <begin position="12"/>
        <end position="34"/>
    </location>
</feature>
<evidence type="ECO:0000313" key="3">
    <source>
        <dbReference type="EMBL" id="MBK1696259.1"/>
    </source>
</evidence>
<keyword evidence="2" id="KW-0472">Membrane</keyword>
<proteinExistence type="predicted"/>
<reference evidence="3" key="1">
    <citation type="submission" date="2017-08" db="EMBL/GenBank/DDBJ databases">
        <authorList>
            <person name="Imhoff J.F."/>
            <person name="Rahn T."/>
            <person name="Kuenzel S."/>
            <person name="Neulinger S.C."/>
        </authorList>
    </citation>
    <scope>NUCLEOTIDE SEQUENCE</scope>
    <source>
        <strain evidence="3">DSM 9154</strain>
    </source>
</reference>
<feature type="transmembrane region" description="Helical" evidence="2">
    <location>
        <begin position="41"/>
        <end position="60"/>
    </location>
</feature>
<comment type="caution">
    <text evidence="3">The sequence shown here is derived from an EMBL/GenBank/DDBJ whole genome shotgun (WGS) entry which is preliminary data.</text>
</comment>
<reference evidence="3" key="2">
    <citation type="journal article" date="2020" name="Microorganisms">
        <title>Osmotic Adaptation and Compatible Solute Biosynthesis of Phototrophic Bacteria as Revealed from Genome Analyses.</title>
        <authorList>
            <person name="Imhoff J.F."/>
            <person name="Rahn T."/>
            <person name="Kunzel S."/>
            <person name="Keller A."/>
            <person name="Neulinger S.C."/>
        </authorList>
    </citation>
    <scope>NUCLEOTIDE SEQUENCE</scope>
    <source>
        <strain evidence="3">DSM 9154</strain>
    </source>
</reference>
<protein>
    <recommendedName>
        <fullName evidence="5">Glutamine amidotransferase domain-containing protein</fullName>
    </recommendedName>
</protein>
<feature type="region of interest" description="Disordered" evidence="1">
    <location>
        <begin position="555"/>
        <end position="576"/>
    </location>
</feature>
<dbReference type="InterPro" id="IPR029062">
    <property type="entry name" value="Class_I_gatase-like"/>
</dbReference>
<dbReference type="AlphaFoldDB" id="A0A934QG68"/>
<evidence type="ECO:0000313" key="4">
    <source>
        <dbReference type="Proteomes" id="UP000778970"/>
    </source>
</evidence>
<dbReference type="EMBL" id="NRRE01000013">
    <property type="protein sequence ID" value="MBK1696259.1"/>
    <property type="molecule type" value="Genomic_DNA"/>
</dbReference>
<evidence type="ECO:0000256" key="1">
    <source>
        <dbReference type="SAM" id="MobiDB-lite"/>
    </source>
</evidence>
<keyword evidence="2" id="KW-1133">Transmembrane helix</keyword>
<evidence type="ECO:0008006" key="5">
    <source>
        <dbReference type="Google" id="ProtNLM"/>
    </source>
</evidence>
<dbReference type="PANTHER" id="PTHR37947">
    <property type="entry name" value="BLL2462 PROTEIN"/>
    <property type="match status" value="1"/>
</dbReference>
<dbReference type="RefSeq" id="WP_037255740.1">
    <property type="nucleotide sequence ID" value="NZ_NRRE01000013.1"/>
</dbReference>
<name>A0A934QG68_9PROT</name>
<dbReference type="Proteomes" id="UP000778970">
    <property type="component" value="Unassembled WGS sequence"/>
</dbReference>
<feature type="transmembrane region" description="Helical" evidence="2">
    <location>
        <begin position="670"/>
        <end position="689"/>
    </location>
</feature>
<keyword evidence="4" id="KW-1185">Reference proteome</keyword>
<organism evidence="3 4">
    <name type="scientific">Rhodovibrio salinarum</name>
    <dbReference type="NCBI Taxonomy" id="1087"/>
    <lineage>
        <taxon>Bacteria</taxon>
        <taxon>Pseudomonadati</taxon>
        <taxon>Pseudomonadota</taxon>
        <taxon>Alphaproteobacteria</taxon>
        <taxon>Rhodospirillales</taxon>
        <taxon>Rhodovibrionaceae</taxon>
        <taxon>Rhodovibrio</taxon>
    </lineage>
</organism>
<dbReference type="PANTHER" id="PTHR37947:SF1">
    <property type="entry name" value="BLL2462 PROTEIN"/>
    <property type="match status" value="1"/>
</dbReference>
<dbReference type="Gene3D" id="3.40.50.880">
    <property type="match status" value="1"/>
</dbReference>
<sequence>MLNATTLAFAPLVPWTVVIALAVLSALAIGVAAWCQARGAAWRALALTAILAVLANPSLIREQREELPDIVLIAVDESASNRLEDRQAQVARAMDALDDDLATLENTRVRVIRVGDADGPNQEGGTRLFDDVARALAEIPRARLAGLVVLSDGQIHDVPESLDALDIDAPVHHLMTGREDEGDRRLSVGDVPGYGIVGREIRFTVKVEDLSAPENGPASAELRLTRDGTETRTRTVPVGEETEITVELTHRGQNVLELEVAEGPRELTLANNRAAIVINGVRDRLRVLLVSGQPHAGERAWRSLLKSDPSVDLVHFTILRPPEKQDGTPIRELSLIAFPTRELFEVKIDEFDLIVFDRYQRRGVLPSLYLHNVAEYVRNGGALLEAGGPSFASRMSLYRTPLGRVLPGAPTGEIYEQGFKPQVTELGTRHPVTRGLTGSNGPEAEADWSRWFRHLNVDVQSGDIVMEGVRDRPLLILDRVGEGRVAQLMSDHAWLWARGYEGGGPQAELMRRVAHWLMKEPELEEEALRARVEGDRLVVERRSLETELPPVEVTLPDGSTQTLQLEPGPDGRASTTMPVDQLGTYELSDGTRTAVAAAGPPNPLEYRDVRSTRARLHPLVEASGGAHVRIADGIPRLRKVDPDRDSAGRGWIGLDANRDYRVAGVTEVPLLPAVLALILVLGTLIAAWFREGK</sequence>
<accession>A0A934QG68</accession>
<keyword evidence="2" id="KW-0812">Transmembrane</keyword>
<dbReference type="SUPFAM" id="SSF52317">
    <property type="entry name" value="Class I glutamine amidotransferase-like"/>
    <property type="match status" value="1"/>
</dbReference>
<evidence type="ECO:0000256" key="2">
    <source>
        <dbReference type="SAM" id="Phobius"/>
    </source>
</evidence>
<gene>
    <name evidence="3" type="ORF">CKO21_03265</name>
</gene>